<proteinExistence type="predicted"/>
<dbReference type="PANTHER" id="PTHR45527">
    <property type="entry name" value="NONRIBOSOMAL PEPTIDE SYNTHETASE"/>
    <property type="match status" value="1"/>
</dbReference>
<dbReference type="Gene3D" id="3.30.559.30">
    <property type="entry name" value="Nonribosomal peptide synthetase, condensation domain"/>
    <property type="match status" value="1"/>
</dbReference>
<evidence type="ECO:0000313" key="3">
    <source>
        <dbReference type="EMBL" id="MEV5508542.1"/>
    </source>
</evidence>
<protein>
    <submittedName>
        <fullName evidence="3">Condensation domain-containing protein</fullName>
    </submittedName>
</protein>
<dbReference type="SUPFAM" id="SSF52777">
    <property type="entry name" value="CoA-dependent acyltransferases"/>
    <property type="match status" value="1"/>
</dbReference>
<feature type="region of interest" description="Disordered" evidence="1">
    <location>
        <begin position="1"/>
        <end position="28"/>
    </location>
</feature>
<dbReference type="PANTHER" id="PTHR45527:SF1">
    <property type="entry name" value="FATTY ACID SYNTHASE"/>
    <property type="match status" value="1"/>
</dbReference>
<reference evidence="3 4" key="1">
    <citation type="submission" date="2024-06" db="EMBL/GenBank/DDBJ databases">
        <title>The Natural Products Discovery Center: Release of the First 8490 Sequenced Strains for Exploring Actinobacteria Biosynthetic Diversity.</title>
        <authorList>
            <person name="Kalkreuter E."/>
            <person name="Kautsar S.A."/>
            <person name="Yang D."/>
            <person name="Bader C.D."/>
            <person name="Teijaro C.N."/>
            <person name="Fluegel L."/>
            <person name="Davis C.M."/>
            <person name="Simpson J.R."/>
            <person name="Lauterbach L."/>
            <person name="Steele A.D."/>
            <person name="Gui C."/>
            <person name="Meng S."/>
            <person name="Li G."/>
            <person name="Viehrig K."/>
            <person name="Ye F."/>
            <person name="Su P."/>
            <person name="Kiefer A.F."/>
            <person name="Nichols A."/>
            <person name="Cepeda A.J."/>
            <person name="Yan W."/>
            <person name="Fan B."/>
            <person name="Jiang Y."/>
            <person name="Adhikari A."/>
            <person name="Zheng C.-J."/>
            <person name="Schuster L."/>
            <person name="Cowan T.M."/>
            <person name="Smanski M.J."/>
            <person name="Chevrette M.G."/>
            <person name="De Carvalho L.P.S."/>
            <person name="Shen B."/>
        </authorList>
    </citation>
    <scope>NUCLEOTIDE SEQUENCE [LARGE SCALE GENOMIC DNA]</scope>
    <source>
        <strain evidence="3 4">NPDC052347</strain>
    </source>
</reference>
<comment type="caution">
    <text evidence="3">The sequence shown here is derived from an EMBL/GenBank/DDBJ whole genome shotgun (WGS) entry which is preliminary data.</text>
</comment>
<name>A0ABV3K1F7_STRON</name>
<accession>A0ABV3K1F7</accession>
<evidence type="ECO:0000313" key="4">
    <source>
        <dbReference type="Proteomes" id="UP001552594"/>
    </source>
</evidence>
<dbReference type="Pfam" id="PF00668">
    <property type="entry name" value="Condensation"/>
    <property type="match status" value="1"/>
</dbReference>
<sequence>MSRADACRVGDPSFSPPGSAGARPGFAASSRRCRRRAGAPGPPVLAAFNATLAGHTGQTDIAVGTPVSGRKNPQLEPLIGFFVNTLILRTDCAGDPSFTELLARTRETALAAYRHQDLPFDALVSALNPRRAPGYSPLVQVMFSLQDARGRGLRLPGLSTEVLDVFNGTAKFDLDLVLTHREDGIQGAAEYARDLLDPPVVEHLCAQYTRLLTMALRALHTPLSRLNRTPTKGSTP</sequence>
<evidence type="ECO:0000256" key="1">
    <source>
        <dbReference type="SAM" id="MobiDB-lite"/>
    </source>
</evidence>
<gene>
    <name evidence="3" type="ORF">AB0L16_19055</name>
</gene>
<feature type="domain" description="Condensation" evidence="2">
    <location>
        <begin position="45"/>
        <end position="231"/>
    </location>
</feature>
<dbReference type="InterPro" id="IPR001242">
    <property type="entry name" value="Condensation_dom"/>
</dbReference>
<keyword evidence="4" id="KW-1185">Reference proteome</keyword>
<evidence type="ECO:0000259" key="2">
    <source>
        <dbReference type="Pfam" id="PF00668"/>
    </source>
</evidence>
<organism evidence="3 4">
    <name type="scientific">Streptomyces orinoci</name>
    <name type="common">Streptoverticillium orinoci</name>
    <dbReference type="NCBI Taxonomy" id="67339"/>
    <lineage>
        <taxon>Bacteria</taxon>
        <taxon>Bacillati</taxon>
        <taxon>Actinomycetota</taxon>
        <taxon>Actinomycetes</taxon>
        <taxon>Kitasatosporales</taxon>
        <taxon>Streptomycetaceae</taxon>
        <taxon>Streptomyces</taxon>
    </lineage>
</organism>
<dbReference type="Proteomes" id="UP001552594">
    <property type="component" value="Unassembled WGS sequence"/>
</dbReference>
<dbReference type="InterPro" id="IPR023213">
    <property type="entry name" value="CAT-like_dom_sf"/>
</dbReference>
<dbReference type="EMBL" id="JBFAUK010000014">
    <property type="protein sequence ID" value="MEV5508542.1"/>
    <property type="molecule type" value="Genomic_DNA"/>
</dbReference>
<dbReference type="Gene3D" id="3.30.559.10">
    <property type="entry name" value="Chloramphenicol acetyltransferase-like domain"/>
    <property type="match status" value="1"/>
</dbReference>
<dbReference type="RefSeq" id="WP_109278147.1">
    <property type="nucleotide sequence ID" value="NZ_JBFAUK010000014.1"/>
</dbReference>